<dbReference type="EMBL" id="CP060811">
    <property type="protein sequence ID" value="QQN86933.1"/>
    <property type="molecule type" value="Genomic_DNA"/>
</dbReference>
<sequence>MLGKFSGKNYSLLKVLNPTTLKIGILGLSTILISACSSLGGNSLEKRSAKLSQGIQTAYAVPAITATRVSPLIIQNAERHSLDPLLVAAVIRQESTYRSQVASPAGAVGLMQIVPRYWQSTCGPDLFNEAINIGCGSYILSRYQESSGSLEKALGYYNVGPTAYEKDRKMRKQGKKYAKEVLTHQKQLKKSM</sequence>
<dbReference type="Pfam" id="PF01464">
    <property type="entry name" value="SLT"/>
    <property type="match status" value="1"/>
</dbReference>
<gene>
    <name evidence="3" type="ORF">IAQ69_08525</name>
</gene>
<proteinExistence type="inferred from homology"/>
<dbReference type="AlphaFoldDB" id="A0A7T7WGQ9"/>
<dbReference type="Gene3D" id="1.10.530.10">
    <property type="match status" value="1"/>
</dbReference>
<evidence type="ECO:0000256" key="1">
    <source>
        <dbReference type="ARBA" id="ARBA00007734"/>
    </source>
</evidence>
<dbReference type="PANTHER" id="PTHR37423:SF2">
    <property type="entry name" value="MEMBRANE-BOUND LYTIC MUREIN TRANSGLYCOSYLASE C"/>
    <property type="match status" value="1"/>
</dbReference>
<dbReference type="PANTHER" id="PTHR37423">
    <property type="entry name" value="SOLUBLE LYTIC MUREIN TRANSGLYCOSYLASE-RELATED"/>
    <property type="match status" value="1"/>
</dbReference>
<dbReference type="SUPFAM" id="SSF53955">
    <property type="entry name" value="Lysozyme-like"/>
    <property type="match status" value="1"/>
</dbReference>
<dbReference type="InterPro" id="IPR008258">
    <property type="entry name" value="Transglycosylase_SLT_dom_1"/>
</dbReference>
<accession>A0A7T7WGQ9</accession>
<organism evidence="3 4">
    <name type="scientific">Acinetobacter variabilis</name>
    <dbReference type="NCBI Taxonomy" id="70346"/>
    <lineage>
        <taxon>Bacteria</taxon>
        <taxon>Pseudomonadati</taxon>
        <taxon>Pseudomonadota</taxon>
        <taxon>Gammaproteobacteria</taxon>
        <taxon>Moraxellales</taxon>
        <taxon>Moraxellaceae</taxon>
        <taxon>Acinetobacter</taxon>
    </lineage>
</organism>
<evidence type="ECO:0000259" key="2">
    <source>
        <dbReference type="Pfam" id="PF01464"/>
    </source>
</evidence>
<reference evidence="3 4" key="1">
    <citation type="submission" date="2020-08" db="EMBL/GenBank/DDBJ databases">
        <title>Emergence of ISAba1-mediated novel tet(X) in Acinetobacter variabilis from a chicken farm.</title>
        <authorList>
            <person name="Peng K."/>
            <person name="Li R."/>
        </authorList>
    </citation>
    <scope>NUCLEOTIDE SEQUENCE [LARGE SCALE GENOMIC DNA]</scope>
    <source>
        <strain evidence="3 4">XM9F202-2</strain>
    </source>
</reference>
<comment type="similarity">
    <text evidence="1">Belongs to the transglycosylase Slt family.</text>
</comment>
<evidence type="ECO:0000313" key="3">
    <source>
        <dbReference type="EMBL" id="QQN86933.1"/>
    </source>
</evidence>
<protein>
    <submittedName>
        <fullName evidence="3">Transglycosylase SLT domain-containing protein</fullName>
    </submittedName>
</protein>
<name>A0A7T7WGQ9_9GAMM</name>
<dbReference type="GeneID" id="89665855"/>
<dbReference type="Proteomes" id="UP000596079">
    <property type="component" value="Chromosome"/>
</dbReference>
<dbReference type="InterPro" id="IPR023346">
    <property type="entry name" value="Lysozyme-like_dom_sf"/>
</dbReference>
<evidence type="ECO:0000313" key="4">
    <source>
        <dbReference type="Proteomes" id="UP000596079"/>
    </source>
</evidence>
<dbReference type="RefSeq" id="WP_166138226.1">
    <property type="nucleotide sequence ID" value="NZ_CP060811.1"/>
</dbReference>
<feature type="domain" description="Transglycosylase SLT" evidence="2">
    <location>
        <begin position="72"/>
        <end position="177"/>
    </location>
</feature>